<keyword evidence="2" id="KW-1003">Cell membrane</keyword>
<dbReference type="PANTHER" id="PTHR39579:SF1">
    <property type="entry name" value="INNER MEMBRANE PROTEIN YHCB"/>
    <property type="match status" value="1"/>
</dbReference>
<keyword evidence="5 13" id="KW-0812">Transmembrane</keyword>
<evidence type="ECO:0000256" key="1">
    <source>
        <dbReference type="ARBA" id="ARBA00004377"/>
    </source>
</evidence>
<protein>
    <recommendedName>
        <fullName evidence="11">Z-ring associated protein G</fullName>
    </recommendedName>
    <alternativeName>
        <fullName evidence="12">Cell division protein ZapG</fullName>
    </alternativeName>
</protein>
<dbReference type="Proteomes" id="UP001497533">
    <property type="component" value="Chromosome"/>
</dbReference>
<evidence type="ECO:0000256" key="11">
    <source>
        <dbReference type="ARBA" id="ARBA00035703"/>
    </source>
</evidence>
<reference evidence="14" key="1">
    <citation type="submission" date="2024-04" db="EMBL/GenBank/DDBJ databases">
        <authorList>
            <person name="Manzano-Marin A."/>
            <person name="Manzano-Marin A."/>
            <person name="Alejandro Manzano Marin A."/>
        </authorList>
    </citation>
    <scope>NUCLEOTIDE SEQUENCE [LARGE SCALE GENOMIC DNA]</scope>
    <source>
        <strain evidence="14">TABTEA</strain>
    </source>
</reference>
<evidence type="ECO:0000313" key="15">
    <source>
        <dbReference type="Proteomes" id="UP001497533"/>
    </source>
</evidence>
<evidence type="ECO:0000256" key="8">
    <source>
        <dbReference type="ARBA" id="ARBA00023136"/>
    </source>
</evidence>
<evidence type="ECO:0000256" key="5">
    <source>
        <dbReference type="ARBA" id="ARBA00022692"/>
    </source>
</evidence>
<evidence type="ECO:0000256" key="3">
    <source>
        <dbReference type="ARBA" id="ARBA00022519"/>
    </source>
</evidence>
<dbReference type="Pfam" id="PF06295">
    <property type="entry name" value="ZapG-like"/>
    <property type="match status" value="1"/>
</dbReference>
<evidence type="ECO:0000256" key="9">
    <source>
        <dbReference type="ARBA" id="ARBA00023306"/>
    </source>
</evidence>
<keyword evidence="9" id="KW-0131">Cell cycle</keyword>
<evidence type="ECO:0000256" key="7">
    <source>
        <dbReference type="ARBA" id="ARBA00022989"/>
    </source>
</evidence>
<evidence type="ECO:0000256" key="10">
    <source>
        <dbReference type="ARBA" id="ARBA00035657"/>
    </source>
</evidence>
<keyword evidence="15" id="KW-1185">Reference proteome</keyword>
<keyword evidence="6" id="KW-0133">Cell shape</keyword>
<dbReference type="RefSeq" id="WP_341764989.1">
    <property type="nucleotide sequence ID" value="NZ_OZ034688.1"/>
</dbReference>
<comment type="subcellular location">
    <subcellularLocation>
        <location evidence="1">Cell inner membrane</location>
        <topology evidence="1">Single-pass membrane protein</topology>
    </subcellularLocation>
</comment>
<dbReference type="InterPro" id="IPR009386">
    <property type="entry name" value="ZapG-like"/>
</dbReference>
<evidence type="ECO:0000256" key="13">
    <source>
        <dbReference type="SAM" id="Phobius"/>
    </source>
</evidence>
<accession>A0ABM9NPY4</accession>
<gene>
    <name evidence="14" type="primary">yhcB</name>
    <name evidence="14" type="ORF">PRHACTZTBTEA_635</name>
</gene>
<feature type="transmembrane region" description="Helical" evidence="13">
    <location>
        <begin position="6"/>
        <end position="24"/>
    </location>
</feature>
<name>A0ABM9NPY4_9GAMM</name>
<sequence length="117" mass="14312">MIVIYVSLGLVIGFIIGFLIFYVIQKFHQQKNIKNKLNKKNIKIEEYHKKNIENFNNITKLLDNITYNYCELYQYIINIYSDSIPEFTIKNKYFFQFLKQFKKNNEELLYKTQPKDY</sequence>
<keyword evidence="4" id="KW-0132">Cell division</keyword>
<keyword evidence="3" id="KW-0997">Cell inner membrane</keyword>
<dbReference type="PANTHER" id="PTHR39579">
    <property type="entry name" value="INNER MEMBRANE PROTEIN YHCB"/>
    <property type="match status" value="1"/>
</dbReference>
<keyword evidence="8 13" id="KW-0472">Membrane</keyword>
<proteinExistence type="inferred from homology"/>
<evidence type="ECO:0000256" key="6">
    <source>
        <dbReference type="ARBA" id="ARBA00022960"/>
    </source>
</evidence>
<evidence type="ECO:0000256" key="2">
    <source>
        <dbReference type="ARBA" id="ARBA00022475"/>
    </source>
</evidence>
<comment type="similarity">
    <text evidence="10">Belongs to the ZapG family.</text>
</comment>
<evidence type="ECO:0000256" key="12">
    <source>
        <dbReference type="ARBA" id="ARBA00035727"/>
    </source>
</evidence>
<keyword evidence="7 13" id="KW-1133">Transmembrane helix</keyword>
<evidence type="ECO:0000256" key="4">
    <source>
        <dbReference type="ARBA" id="ARBA00022618"/>
    </source>
</evidence>
<dbReference type="EMBL" id="OZ034688">
    <property type="protein sequence ID" value="CAL1329537.1"/>
    <property type="molecule type" value="Genomic_DNA"/>
</dbReference>
<evidence type="ECO:0000313" key="14">
    <source>
        <dbReference type="EMBL" id="CAL1329537.1"/>
    </source>
</evidence>
<organism evidence="14 15">
    <name type="scientific">Candidatus Providencia siddallii</name>
    <dbReference type="NCBI Taxonomy" id="1715285"/>
    <lineage>
        <taxon>Bacteria</taxon>
        <taxon>Pseudomonadati</taxon>
        <taxon>Pseudomonadota</taxon>
        <taxon>Gammaproteobacteria</taxon>
        <taxon>Enterobacterales</taxon>
        <taxon>Morganellaceae</taxon>
        <taxon>Providencia</taxon>
    </lineage>
</organism>